<sequence length="483" mass="53473">MYESFYQLTRRPFPAAADASYYFPSAAAEAARATLRRCLHRGEGPALLIGGPGLGKSLLLKVLAQDLQAQRHIAFLQCGRVCSRRALLQALLYELQLPYRGLEEGELRLSLVDFLRSKEDDRQGLLIFIDEADTLPTRLLDELRLLTNISANGESLVGMALAGGMTLEERFASPRLTSFNQRIAARCYLETFSKSETNEFVKFQLDDAGAPATLFSEDALAAVSQVTGGVPRLINQLCDHVLVLASLGAHKQIDARGIEEAWADLQQMPGPWSASQEEFTPPVSESGVLEFGSLEEEGELPQSVKFPSRIMEPPKQKRGPMDEDSAATLSINGPEADFEPLPALPPEAELEFISAVKNPFEESFDAEEVILDRYASLSEARGALKQVQSREGIEIASLLEPMPVLVEASNESVASVDVVMPPYARDEEIVSRHLREAAAKATPTPNDDRDILIIEDHEEEKAPTRSRRREFRRLFSSLRREHA</sequence>
<dbReference type="Gene3D" id="3.40.50.300">
    <property type="entry name" value="P-loop containing nucleotide triphosphate hydrolases"/>
    <property type="match status" value="1"/>
</dbReference>
<evidence type="ECO:0000313" key="4">
    <source>
        <dbReference type="Proteomes" id="UP000237819"/>
    </source>
</evidence>
<feature type="compositionally biased region" description="Basic and acidic residues" evidence="1">
    <location>
        <begin position="446"/>
        <end position="463"/>
    </location>
</feature>
<dbReference type="InterPro" id="IPR003593">
    <property type="entry name" value="AAA+_ATPase"/>
</dbReference>
<dbReference type="InterPro" id="IPR027417">
    <property type="entry name" value="P-loop_NTPase"/>
</dbReference>
<feature type="region of interest" description="Disordered" evidence="1">
    <location>
        <begin position="436"/>
        <end position="468"/>
    </location>
</feature>
<dbReference type="Pfam" id="PF13401">
    <property type="entry name" value="AAA_22"/>
    <property type="match status" value="1"/>
</dbReference>
<gene>
    <name evidence="3" type="ORF">C5Y93_31455</name>
</gene>
<dbReference type="SUPFAM" id="SSF52540">
    <property type="entry name" value="P-loop containing nucleoside triphosphate hydrolases"/>
    <property type="match status" value="1"/>
</dbReference>
<comment type="caution">
    <text evidence="3">The sequence shown here is derived from an EMBL/GenBank/DDBJ whole genome shotgun (WGS) entry which is preliminary data.</text>
</comment>
<evidence type="ECO:0000259" key="2">
    <source>
        <dbReference type="SMART" id="SM00382"/>
    </source>
</evidence>
<dbReference type="OrthoDB" id="227226at2"/>
<dbReference type="PANTHER" id="PTHR35894">
    <property type="entry name" value="GENERAL SECRETION PATHWAY PROTEIN A-RELATED"/>
    <property type="match status" value="1"/>
</dbReference>
<dbReference type="InterPro" id="IPR052026">
    <property type="entry name" value="ExeA_AAA_ATPase_DNA-bind"/>
</dbReference>
<organism evidence="3 4">
    <name type="scientific">Blastopirellula marina</name>
    <dbReference type="NCBI Taxonomy" id="124"/>
    <lineage>
        <taxon>Bacteria</taxon>
        <taxon>Pseudomonadati</taxon>
        <taxon>Planctomycetota</taxon>
        <taxon>Planctomycetia</taxon>
        <taxon>Pirellulales</taxon>
        <taxon>Pirellulaceae</taxon>
        <taxon>Blastopirellula</taxon>
    </lineage>
</organism>
<reference evidence="3 4" key="1">
    <citation type="submission" date="2018-02" db="EMBL/GenBank/DDBJ databases">
        <title>Comparative genomes isolates from brazilian mangrove.</title>
        <authorList>
            <person name="Araujo J.E."/>
            <person name="Taketani R.G."/>
            <person name="Silva M.C.P."/>
            <person name="Loureco M.V."/>
            <person name="Andreote F.D."/>
        </authorList>
    </citation>
    <scope>NUCLEOTIDE SEQUENCE [LARGE SCALE GENOMIC DNA]</scope>
    <source>
        <strain evidence="3 4">Nap-Phe MGV</strain>
    </source>
</reference>
<evidence type="ECO:0000313" key="3">
    <source>
        <dbReference type="EMBL" id="PQO41622.1"/>
    </source>
</evidence>
<dbReference type="CDD" id="cd00009">
    <property type="entry name" value="AAA"/>
    <property type="match status" value="1"/>
</dbReference>
<dbReference type="EMBL" id="PUHZ01000026">
    <property type="protein sequence ID" value="PQO41622.1"/>
    <property type="molecule type" value="Genomic_DNA"/>
</dbReference>
<protein>
    <recommendedName>
        <fullName evidence="2">AAA+ ATPase domain-containing protein</fullName>
    </recommendedName>
</protein>
<accession>A0A2S8GAZ1</accession>
<dbReference type="PANTHER" id="PTHR35894:SF1">
    <property type="entry name" value="PHOSPHORIBULOKINASE _ URIDINE KINASE FAMILY"/>
    <property type="match status" value="1"/>
</dbReference>
<name>A0A2S8GAZ1_9BACT</name>
<dbReference type="InterPro" id="IPR049945">
    <property type="entry name" value="AAA_22"/>
</dbReference>
<dbReference type="Proteomes" id="UP000237819">
    <property type="component" value="Unassembled WGS sequence"/>
</dbReference>
<dbReference type="SMART" id="SM00382">
    <property type="entry name" value="AAA"/>
    <property type="match status" value="1"/>
</dbReference>
<evidence type="ECO:0000256" key="1">
    <source>
        <dbReference type="SAM" id="MobiDB-lite"/>
    </source>
</evidence>
<dbReference type="RefSeq" id="WP_105339446.1">
    <property type="nucleotide sequence ID" value="NZ_PUHZ01000026.1"/>
</dbReference>
<feature type="domain" description="AAA+ ATPase" evidence="2">
    <location>
        <begin position="42"/>
        <end position="193"/>
    </location>
</feature>
<dbReference type="AlphaFoldDB" id="A0A2S8GAZ1"/>
<dbReference type="GO" id="GO:0016887">
    <property type="term" value="F:ATP hydrolysis activity"/>
    <property type="evidence" value="ECO:0007669"/>
    <property type="project" value="InterPro"/>
</dbReference>
<proteinExistence type="predicted"/>